<name>A0A1V3IIV9_9PAST</name>
<proteinExistence type="predicted"/>
<keyword evidence="2" id="KW-1185">Reference proteome</keyword>
<evidence type="ECO:0000313" key="2">
    <source>
        <dbReference type="Proteomes" id="UP000189426"/>
    </source>
</evidence>
<dbReference type="STRING" id="1908257.BKK47_02690"/>
<gene>
    <name evidence="1" type="ORF">BKK47_02690</name>
</gene>
<dbReference type="EMBL" id="MLHG01000015">
    <property type="protein sequence ID" value="OOF40954.1"/>
    <property type="molecule type" value="Genomic_DNA"/>
</dbReference>
<dbReference type="RefSeq" id="WP_077493387.1">
    <property type="nucleotide sequence ID" value="NZ_MLHG01000015.1"/>
</dbReference>
<reference evidence="1 2" key="1">
    <citation type="submission" date="2016-10" db="EMBL/GenBank/DDBJ databases">
        <title>Rodentibacter gen. nov. and new species.</title>
        <authorList>
            <person name="Christensen H."/>
        </authorList>
    </citation>
    <scope>NUCLEOTIDE SEQUENCE [LARGE SCALE GENOMIC DNA]</scope>
    <source>
        <strain evidence="1 2">Ppn418</strain>
    </source>
</reference>
<dbReference type="AlphaFoldDB" id="A0A1V3IIV9"/>
<evidence type="ECO:0000313" key="1">
    <source>
        <dbReference type="EMBL" id="OOF40954.1"/>
    </source>
</evidence>
<protein>
    <submittedName>
        <fullName evidence="1">Uncharacterized protein</fullName>
    </submittedName>
</protein>
<comment type="caution">
    <text evidence="1">The sequence shown here is derived from an EMBL/GenBank/DDBJ whole genome shotgun (WGS) entry which is preliminary data.</text>
</comment>
<accession>A0A1V3IIV9</accession>
<organism evidence="1 2">
    <name type="scientific">Rodentibacter mrazii</name>
    <dbReference type="NCBI Taxonomy" id="1908257"/>
    <lineage>
        <taxon>Bacteria</taxon>
        <taxon>Pseudomonadati</taxon>
        <taxon>Pseudomonadota</taxon>
        <taxon>Gammaproteobacteria</taxon>
        <taxon>Pasteurellales</taxon>
        <taxon>Pasteurellaceae</taxon>
        <taxon>Rodentibacter</taxon>
    </lineage>
</organism>
<dbReference type="Proteomes" id="UP000189426">
    <property type="component" value="Unassembled WGS sequence"/>
</dbReference>
<sequence length="97" mass="10906">MNVANIILEQLGGNAFITMTGAKNFLDLKDGLLFALPKIKGLKINRVKINVNNNDTYDVSFHCQNGFKNKIISEFQDVLCSELRNLFEQQTGLTTKL</sequence>